<name>A0ACB0ZQU1_MELEN</name>
<dbReference type="EMBL" id="CAVMJV010000044">
    <property type="protein sequence ID" value="CAK5081318.1"/>
    <property type="molecule type" value="Genomic_DNA"/>
</dbReference>
<protein>
    <submittedName>
        <fullName evidence="1">Uncharacterized protein</fullName>
    </submittedName>
</protein>
<sequence length="177" mass="19929">MTMALAEEFQSFLDASMASPRENKSVITPTITHMVVDEVGQCQHNAILSTICQYRNLRKLLLTGDYLQLQVYTPSQPQVVRNKWAMNSIIGIVQDYAGISNNRLVVSFRSHPSIVRCLEASVYRPAGEQFRAGLTEAQRNLLTDEIGINLPVQTCPIVLIHQNTMTMQDATLKRPWP</sequence>
<evidence type="ECO:0000313" key="1">
    <source>
        <dbReference type="EMBL" id="CAK5081318.1"/>
    </source>
</evidence>
<comment type="caution">
    <text evidence="1">The sequence shown here is derived from an EMBL/GenBank/DDBJ whole genome shotgun (WGS) entry which is preliminary data.</text>
</comment>
<reference evidence="1" key="1">
    <citation type="submission" date="2023-11" db="EMBL/GenBank/DDBJ databases">
        <authorList>
            <person name="Poullet M."/>
        </authorList>
    </citation>
    <scope>NUCLEOTIDE SEQUENCE</scope>
    <source>
        <strain evidence="1">E1834</strain>
    </source>
</reference>
<keyword evidence="2" id="KW-1185">Reference proteome</keyword>
<gene>
    <name evidence="1" type="ORF">MENTE1834_LOCUS28544</name>
</gene>
<accession>A0ACB0ZQU1</accession>
<dbReference type="Proteomes" id="UP001497535">
    <property type="component" value="Unassembled WGS sequence"/>
</dbReference>
<proteinExistence type="predicted"/>
<evidence type="ECO:0000313" key="2">
    <source>
        <dbReference type="Proteomes" id="UP001497535"/>
    </source>
</evidence>
<organism evidence="1 2">
    <name type="scientific">Meloidogyne enterolobii</name>
    <name type="common">Root-knot nematode worm</name>
    <name type="synonym">Meloidogyne mayaguensis</name>
    <dbReference type="NCBI Taxonomy" id="390850"/>
    <lineage>
        <taxon>Eukaryota</taxon>
        <taxon>Metazoa</taxon>
        <taxon>Ecdysozoa</taxon>
        <taxon>Nematoda</taxon>
        <taxon>Chromadorea</taxon>
        <taxon>Rhabditida</taxon>
        <taxon>Tylenchina</taxon>
        <taxon>Tylenchomorpha</taxon>
        <taxon>Tylenchoidea</taxon>
        <taxon>Meloidogynidae</taxon>
        <taxon>Meloidogyninae</taxon>
        <taxon>Meloidogyne</taxon>
    </lineage>
</organism>